<keyword evidence="2" id="KW-0106">Calcium</keyword>
<evidence type="ECO:0000256" key="1">
    <source>
        <dbReference type="ARBA" id="ARBA00005350"/>
    </source>
</evidence>
<evidence type="ECO:0000313" key="3">
    <source>
        <dbReference type="EMBL" id="CAH2061034.1"/>
    </source>
</evidence>
<keyword evidence="4" id="KW-1185">Reference proteome</keyword>
<proteinExistence type="inferred from homology"/>
<organism evidence="3 4">
    <name type="scientific">Iphiclides podalirius</name>
    <name type="common">scarce swallowtail</name>
    <dbReference type="NCBI Taxonomy" id="110791"/>
    <lineage>
        <taxon>Eukaryota</taxon>
        <taxon>Metazoa</taxon>
        <taxon>Ecdysozoa</taxon>
        <taxon>Arthropoda</taxon>
        <taxon>Hexapoda</taxon>
        <taxon>Insecta</taxon>
        <taxon>Pterygota</taxon>
        <taxon>Neoptera</taxon>
        <taxon>Endopterygota</taxon>
        <taxon>Lepidoptera</taxon>
        <taxon>Glossata</taxon>
        <taxon>Ditrysia</taxon>
        <taxon>Papilionoidea</taxon>
        <taxon>Papilionidae</taxon>
        <taxon>Papilioninae</taxon>
        <taxon>Iphiclides</taxon>
    </lineage>
</organism>
<comment type="cofactor">
    <cofactor evidence="2">
        <name>Ca(2+)</name>
        <dbReference type="ChEBI" id="CHEBI:29108"/>
    </cofactor>
</comment>
<dbReference type="PANTHER" id="PTHR23248">
    <property type="entry name" value="PHOSPHOLIPID SCRAMBLASE-RELATED"/>
    <property type="match status" value="1"/>
</dbReference>
<keyword evidence="2" id="KW-0564">Palmitate</keyword>
<evidence type="ECO:0000256" key="2">
    <source>
        <dbReference type="RuleBase" id="RU363116"/>
    </source>
</evidence>
<keyword evidence="2" id="KW-0449">Lipoprotein</keyword>
<reference evidence="3" key="1">
    <citation type="submission" date="2022-03" db="EMBL/GenBank/DDBJ databases">
        <authorList>
            <person name="Martin H S."/>
        </authorList>
    </citation>
    <scope>NUCLEOTIDE SEQUENCE</scope>
</reference>
<feature type="non-terminal residue" evidence="3">
    <location>
        <position position="255"/>
    </location>
</feature>
<accession>A0ABN8ITJ7</accession>
<evidence type="ECO:0000313" key="4">
    <source>
        <dbReference type="Proteomes" id="UP000837857"/>
    </source>
</evidence>
<comment type="function">
    <text evidence="2">May mediate accelerated ATP-independent bidirectional transbilayer migration of phospholipids upon binding calcium ions that results in a loss of phospholipid asymmetry in the plasma membrane.</text>
</comment>
<dbReference type="Proteomes" id="UP000837857">
    <property type="component" value="Chromosome 27"/>
</dbReference>
<comment type="similarity">
    <text evidence="1 2">Belongs to the phospholipid scramblase family.</text>
</comment>
<gene>
    <name evidence="3" type="ORF">IPOD504_LOCUS11278</name>
</gene>
<sequence length="255" mass="29091">MMNQAAPIPSVPAQIFEDVLKSPSRTVVPVSPLAQKHHEVATASILEDLSAVDRLLITKRLRVRSVIFLRGKKNKFFVRTPDSNLVFTVEEENSWWVGYLCYGLRPMQLRVINNLGQEVMRINRPYACTARVLPCQLQHLEVFSPPGRLIGTIEQQWAAVRPLYLVRNEDGDEVFTIRGPYVTISLFRDVEFTIRRQGGDLVGNTTKRWQGLLHALFLAPITDRFGVSFDRCLSVEEKALLLAATLLIDYMYYDV</sequence>
<dbReference type="EMBL" id="OW152839">
    <property type="protein sequence ID" value="CAH2061034.1"/>
    <property type="molecule type" value="Genomic_DNA"/>
</dbReference>
<name>A0ABN8ITJ7_9NEOP</name>
<dbReference type="Pfam" id="PF03803">
    <property type="entry name" value="Scramblase"/>
    <property type="match status" value="1"/>
</dbReference>
<protein>
    <recommendedName>
        <fullName evidence="2">Phospholipid scramblase</fullName>
    </recommendedName>
</protein>
<dbReference type="InterPro" id="IPR005552">
    <property type="entry name" value="Scramblase"/>
</dbReference>
<dbReference type="PANTHER" id="PTHR23248:SF9">
    <property type="entry name" value="PHOSPHOLIPID SCRAMBLASE"/>
    <property type="match status" value="1"/>
</dbReference>